<keyword evidence="2" id="KW-1185">Reference proteome</keyword>
<reference evidence="1" key="1">
    <citation type="journal article" date="2020" name="Nat. Commun.">
        <title>Large-scale genome sequencing of mycorrhizal fungi provides insights into the early evolution of symbiotic traits.</title>
        <authorList>
            <person name="Miyauchi S."/>
            <person name="Kiss E."/>
            <person name="Kuo A."/>
            <person name="Drula E."/>
            <person name="Kohler A."/>
            <person name="Sanchez-Garcia M."/>
            <person name="Morin E."/>
            <person name="Andreopoulos B."/>
            <person name="Barry K.W."/>
            <person name="Bonito G."/>
            <person name="Buee M."/>
            <person name="Carver A."/>
            <person name="Chen C."/>
            <person name="Cichocki N."/>
            <person name="Clum A."/>
            <person name="Culley D."/>
            <person name="Crous P.W."/>
            <person name="Fauchery L."/>
            <person name="Girlanda M."/>
            <person name="Hayes R.D."/>
            <person name="Keri Z."/>
            <person name="LaButti K."/>
            <person name="Lipzen A."/>
            <person name="Lombard V."/>
            <person name="Magnuson J."/>
            <person name="Maillard F."/>
            <person name="Murat C."/>
            <person name="Nolan M."/>
            <person name="Ohm R.A."/>
            <person name="Pangilinan J."/>
            <person name="Pereira M.F."/>
            <person name="Perotto S."/>
            <person name="Peter M."/>
            <person name="Pfister S."/>
            <person name="Riley R."/>
            <person name="Sitrit Y."/>
            <person name="Stielow J.B."/>
            <person name="Szollosi G."/>
            <person name="Zifcakova L."/>
            <person name="Stursova M."/>
            <person name="Spatafora J.W."/>
            <person name="Tedersoo L."/>
            <person name="Vaario L.M."/>
            <person name="Yamada A."/>
            <person name="Yan M."/>
            <person name="Wang P."/>
            <person name="Xu J."/>
            <person name="Bruns T."/>
            <person name="Baldrian P."/>
            <person name="Vilgalys R."/>
            <person name="Dunand C."/>
            <person name="Henrissat B."/>
            <person name="Grigoriev I.V."/>
            <person name="Hibbett D."/>
            <person name="Nagy L.G."/>
            <person name="Martin F.M."/>
        </authorList>
    </citation>
    <scope>NUCLEOTIDE SEQUENCE</scope>
    <source>
        <strain evidence="1">UP504</strain>
    </source>
</reference>
<dbReference type="AlphaFoldDB" id="A0A9P6DLL6"/>
<protein>
    <submittedName>
        <fullName evidence="1">Uncharacterized protein</fullName>
    </submittedName>
</protein>
<gene>
    <name evidence="1" type="ORF">BS47DRAFT_1490661</name>
</gene>
<evidence type="ECO:0000313" key="2">
    <source>
        <dbReference type="Proteomes" id="UP000886523"/>
    </source>
</evidence>
<dbReference type="EMBL" id="MU129821">
    <property type="protein sequence ID" value="KAF9502630.1"/>
    <property type="molecule type" value="Genomic_DNA"/>
</dbReference>
<name>A0A9P6DLL6_9AGAM</name>
<dbReference type="Proteomes" id="UP000886523">
    <property type="component" value="Unassembled WGS sequence"/>
</dbReference>
<evidence type="ECO:0000313" key="1">
    <source>
        <dbReference type="EMBL" id="KAF9502630.1"/>
    </source>
</evidence>
<organism evidence="1 2">
    <name type="scientific">Hydnum rufescens UP504</name>
    <dbReference type="NCBI Taxonomy" id="1448309"/>
    <lineage>
        <taxon>Eukaryota</taxon>
        <taxon>Fungi</taxon>
        <taxon>Dikarya</taxon>
        <taxon>Basidiomycota</taxon>
        <taxon>Agaricomycotina</taxon>
        <taxon>Agaricomycetes</taxon>
        <taxon>Cantharellales</taxon>
        <taxon>Hydnaceae</taxon>
        <taxon>Hydnum</taxon>
    </lineage>
</organism>
<accession>A0A9P6DLL6</accession>
<comment type="caution">
    <text evidence="1">The sequence shown here is derived from an EMBL/GenBank/DDBJ whole genome shotgun (WGS) entry which is preliminary data.</text>
</comment>
<proteinExistence type="predicted"/>
<sequence length="77" mass="8419">MGPESDYDPAAVSLGTAWPTNNMMSQALAGSGRYSCARQFIIQLCRTFEWRYPRPATLSAYIVSIDPLACHLAPAPI</sequence>